<evidence type="ECO:0000256" key="3">
    <source>
        <dbReference type="ARBA" id="ARBA00022475"/>
    </source>
</evidence>
<evidence type="ECO:0000256" key="1">
    <source>
        <dbReference type="ARBA" id="ARBA00004429"/>
    </source>
</evidence>
<comment type="catalytic activity">
    <reaction evidence="9">
        <text>Typically cleaves a -Gly-|-Phe- bond to release an N-terminal, basic peptide of 5-8 residues from type IV prepilin, and then N-methylates the new N-terminal amino group, the methyl donor being S-adenosyl-L-methionine.</text>
        <dbReference type="EC" id="3.4.23.43"/>
    </reaction>
</comment>
<dbReference type="GO" id="GO:0006465">
    <property type="term" value="P:signal peptide processing"/>
    <property type="evidence" value="ECO:0007669"/>
    <property type="project" value="TreeGrafter"/>
</dbReference>
<keyword evidence="9" id="KW-0645">Protease</keyword>
<evidence type="ECO:0000256" key="4">
    <source>
        <dbReference type="ARBA" id="ARBA00022519"/>
    </source>
</evidence>
<reference evidence="13 14" key="1">
    <citation type="journal article" date="2011" name="PLoS Pathog.">
        <title>Salmonella bongori provides insights into the evolution of the Salmonellae.</title>
        <authorList>
            <person name="Fookes M."/>
            <person name="Schroeder G.N."/>
            <person name="Langridge G.C."/>
            <person name="Blondel C.J."/>
            <person name="Mammina C."/>
            <person name="Connor T.R."/>
            <person name="Seth-Smith H."/>
            <person name="Vernikos G.S."/>
            <person name="Robinson K.S."/>
            <person name="Sanders M."/>
            <person name="Petty N.K."/>
            <person name="Kingsley R.A."/>
            <person name="Baumler A.J."/>
            <person name="Nuccio S.P."/>
            <person name="Contreras I."/>
            <person name="Santiviago C.A."/>
            <person name="Maskell D."/>
            <person name="Barrow P."/>
            <person name="Humphrey T."/>
            <person name="Nastasi A."/>
            <person name="Roberts M."/>
            <person name="Frankel G."/>
            <person name="Parkhill J."/>
            <person name="Dougan G."/>
            <person name="Thomson N.R."/>
        </authorList>
    </citation>
    <scope>NUCLEOTIDE SEQUENCE [LARGE SCALE GENOMIC DNA]</scope>
    <source>
        <strain evidence="14">ATCC 43975 / DSM 13772 / NCTC 12419</strain>
    </source>
</reference>
<evidence type="ECO:0000313" key="13">
    <source>
        <dbReference type="EMBL" id="CCC29392.1"/>
    </source>
</evidence>
<dbReference type="InterPro" id="IPR014032">
    <property type="entry name" value="Peptidase_A24A_bac"/>
</dbReference>
<dbReference type="Gene3D" id="1.20.120.1220">
    <property type="match status" value="1"/>
</dbReference>
<dbReference type="GO" id="GO:0005886">
    <property type="term" value="C:plasma membrane"/>
    <property type="evidence" value="ECO:0007669"/>
    <property type="project" value="UniProtKB-SubCell"/>
</dbReference>
<keyword evidence="9" id="KW-0808">Transferase</keyword>
<keyword evidence="9" id="KW-0511">Multifunctional enzyme</keyword>
<feature type="domain" description="Prepilin type IV endopeptidase peptidase" evidence="11">
    <location>
        <begin position="122"/>
        <end position="227"/>
    </location>
</feature>
<dbReference type="KEGG" id="sbg:SBG_0296"/>
<dbReference type="RefSeq" id="WP_013991373.1">
    <property type="nucleotide sequence ID" value="NC_015761.1"/>
</dbReference>
<dbReference type="InterPro" id="IPR000045">
    <property type="entry name" value="Prepilin_IV_endopep_pep"/>
</dbReference>
<evidence type="ECO:0000259" key="12">
    <source>
        <dbReference type="Pfam" id="PF06750"/>
    </source>
</evidence>
<keyword evidence="6 10" id="KW-1133">Transmembrane helix</keyword>
<evidence type="ECO:0000256" key="5">
    <source>
        <dbReference type="ARBA" id="ARBA00022692"/>
    </source>
</evidence>
<feature type="domain" description="Prepilin peptidase A24 N-terminal" evidence="12">
    <location>
        <begin position="19"/>
        <end position="108"/>
    </location>
</feature>
<feature type="transmembrane region" description="Helical" evidence="10">
    <location>
        <begin position="252"/>
        <end position="272"/>
    </location>
</feature>
<organism evidence="13 14">
    <name type="scientific">Salmonella bongori (strain ATCC 43975 / DSM 13772 / NCTC 12419)</name>
    <dbReference type="NCBI Taxonomy" id="218493"/>
    <lineage>
        <taxon>Bacteria</taxon>
        <taxon>Pseudomonadati</taxon>
        <taxon>Pseudomonadota</taxon>
        <taxon>Gammaproteobacteria</taxon>
        <taxon>Enterobacterales</taxon>
        <taxon>Enterobacteriaceae</taxon>
        <taxon>Salmonella</taxon>
    </lineage>
</organism>
<keyword evidence="5 9" id="KW-0812">Transmembrane</keyword>
<dbReference type="GO" id="GO:0004190">
    <property type="term" value="F:aspartic-type endopeptidase activity"/>
    <property type="evidence" value="ECO:0007669"/>
    <property type="project" value="UniProtKB-EC"/>
</dbReference>
<feature type="transmembrane region" description="Helical" evidence="10">
    <location>
        <begin position="170"/>
        <end position="187"/>
    </location>
</feature>
<keyword evidence="7 10" id="KW-0472">Membrane</keyword>
<dbReference type="Pfam" id="PF01478">
    <property type="entry name" value="Peptidase_A24"/>
    <property type="match status" value="1"/>
</dbReference>
<proteinExistence type="inferred from homology"/>
<dbReference type="PANTHER" id="PTHR30487:SF0">
    <property type="entry name" value="PREPILIN LEADER PEPTIDASE_N-METHYLTRANSFERASE-RELATED"/>
    <property type="match status" value="1"/>
</dbReference>
<dbReference type="PANTHER" id="PTHR30487">
    <property type="entry name" value="TYPE 4 PREPILIN-LIKE PROTEINS LEADER PEPTIDE-PROCESSING ENZYME"/>
    <property type="match status" value="1"/>
</dbReference>
<dbReference type="AlphaFoldDB" id="A0A0K0H7T1"/>
<dbReference type="InterPro" id="IPR010627">
    <property type="entry name" value="Prepilin_pept_A24_N"/>
</dbReference>
<keyword evidence="9" id="KW-0378">Hydrolase</keyword>
<evidence type="ECO:0000256" key="6">
    <source>
        <dbReference type="ARBA" id="ARBA00022989"/>
    </source>
</evidence>
<sequence length="273" mass="30943">MTDVIVHFYFWFDLILVSVIGLCVGSFLNVVIYRIPLSYTCHGGVMSVAFPPSHCPVCKHSIPARDNIPLVSYILLKGRCRFCHERINVLYPVTEGATFIAFICFYMLFFNTDIVLFLLSVFLFCLLYVISIIDFRYYIIPDRLLLVLFGGGVVYSYLYGNIIYDALGLVIYFLIFAIIVFACESFSDKQILGMGDIKLYLSVVPWAGGLNFPFVMLISSIAGLFLAGIWKLYVKKIYVSNELTKDIDENRFIPFGPAIAVALLIVYLAVLLR</sequence>
<gene>
    <name evidence="13" type="primary">sbeP</name>
    <name evidence="13" type="ordered locus">SBG_0296</name>
</gene>
<evidence type="ECO:0000313" key="14">
    <source>
        <dbReference type="Proteomes" id="UP000000289"/>
    </source>
</evidence>
<keyword evidence="9" id="KW-0489">Methyltransferase</keyword>
<keyword evidence="3" id="KW-1003">Cell membrane</keyword>
<feature type="transmembrane region" description="Helical" evidence="10">
    <location>
        <begin position="199"/>
        <end position="232"/>
    </location>
</feature>
<feature type="transmembrane region" description="Helical" evidence="10">
    <location>
        <begin position="145"/>
        <end position="164"/>
    </location>
</feature>
<feature type="transmembrane region" description="Helical" evidence="10">
    <location>
        <begin position="89"/>
        <end position="108"/>
    </location>
</feature>
<feature type="transmembrane region" description="Helical" evidence="10">
    <location>
        <begin position="114"/>
        <end position="133"/>
    </location>
</feature>
<dbReference type="GO" id="GO:0008168">
    <property type="term" value="F:methyltransferase activity"/>
    <property type="evidence" value="ECO:0007669"/>
    <property type="project" value="UniProtKB-KW"/>
</dbReference>
<dbReference type="GO" id="GO:0032259">
    <property type="term" value="P:methylation"/>
    <property type="evidence" value="ECO:0007669"/>
    <property type="project" value="UniProtKB-KW"/>
</dbReference>
<dbReference type="InterPro" id="IPR050882">
    <property type="entry name" value="Prepilin_peptidase/N-MTase"/>
</dbReference>
<dbReference type="EC" id="2.1.1.-" evidence="9"/>
<evidence type="ECO:0000256" key="9">
    <source>
        <dbReference type="RuleBase" id="RU003794"/>
    </source>
</evidence>
<dbReference type="Pfam" id="PF06750">
    <property type="entry name" value="A24_N_bact"/>
    <property type="match status" value="1"/>
</dbReference>
<dbReference type="EC" id="3.4.23.43" evidence="9"/>
<name>A0A0K0H7T1_SALBC</name>
<evidence type="ECO:0000256" key="2">
    <source>
        <dbReference type="ARBA" id="ARBA00005801"/>
    </source>
</evidence>
<keyword evidence="4" id="KW-0997">Cell inner membrane</keyword>
<protein>
    <recommendedName>
        <fullName evidence="9">Prepilin leader peptidase/N-methyltransferase</fullName>
        <ecNumber evidence="9">2.1.1.-</ecNumber>
        <ecNumber evidence="9">3.4.23.43</ecNumber>
    </recommendedName>
</protein>
<evidence type="ECO:0000259" key="11">
    <source>
        <dbReference type="Pfam" id="PF01478"/>
    </source>
</evidence>
<dbReference type="GeneID" id="44983096"/>
<dbReference type="Proteomes" id="UP000000289">
    <property type="component" value="Chromosome"/>
</dbReference>
<comment type="function">
    <text evidence="9">Plays an essential role in type IV pili and type II pseudopili formation by proteolytically removing the leader sequence from substrate proteins and subsequently monomethylating the alpha-amino group of the newly exposed N-terminal phenylalanine.</text>
</comment>
<dbReference type="EMBL" id="FR877557">
    <property type="protein sequence ID" value="CCC29392.1"/>
    <property type="molecule type" value="Genomic_DNA"/>
</dbReference>
<evidence type="ECO:0000256" key="8">
    <source>
        <dbReference type="RuleBase" id="RU003793"/>
    </source>
</evidence>
<dbReference type="PRINTS" id="PR00864">
    <property type="entry name" value="PREPILNPTASE"/>
</dbReference>
<dbReference type="eggNOG" id="COG1989">
    <property type="taxonomic scope" value="Bacteria"/>
</dbReference>
<comment type="similarity">
    <text evidence="2 8">Belongs to the peptidase A24 family.</text>
</comment>
<comment type="subcellular location">
    <subcellularLocation>
        <location evidence="1">Cell inner membrane</location>
        <topology evidence="1">Multi-pass membrane protein</topology>
    </subcellularLocation>
    <subcellularLocation>
        <location evidence="9">Cell membrane</location>
        <topology evidence="9">Multi-pass membrane protein</topology>
    </subcellularLocation>
</comment>
<accession>A0A0K0H7T1</accession>
<evidence type="ECO:0000256" key="10">
    <source>
        <dbReference type="SAM" id="Phobius"/>
    </source>
</evidence>
<evidence type="ECO:0000256" key="7">
    <source>
        <dbReference type="ARBA" id="ARBA00023136"/>
    </source>
</evidence>
<feature type="transmembrane region" description="Helical" evidence="10">
    <location>
        <begin position="6"/>
        <end position="32"/>
    </location>
</feature>